<dbReference type="Pfam" id="PF00072">
    <property type="entry name" value="Response_reg"/>
    <property type="match status" value="1"/>
</dbReference>
<gene>
    <name evidence="20" type="ORF">B5D82_14100</name>
</gene>
<dbReference type="Pfam" id="PF00512">
    <property type="entry name" value="HisKA"/>
    <property type="match status" value="1"/>
</dbReference>
<comment type="subcellular location">
    <subcellularLocation>
        <location evidence="2">Cell inner membrane</location>
        <topology evidence="2">Multi-pass membrane protein</topology>
    </subcellularLocation>
</comment>
<keyword evidence="13" id="KW-0472">Membrane</keyword>
<evidence type="ECO:0000256" key="13">
    <source>
        <dbReference type="ARBA" id="ARBA00023136"/>
    </source>
</evidence>
<dbReference type="InterPro" id="IPR036097">
    <property type="entry name" value="HisK_dim/P_sf"/>
</dbReference>
<keyword evidence="21" id="KW-1185">Reference proteome</keyword>
<dbReference type="InterPro" id="IPR008207">
    <property type="entry name" value="Sig_transdc_His_kin_Hpt_dom"/>
</dbReference>
<evidence type="ECO:0000256" key="4">
    <source>
        <dbReference type="ARBA" id="ARBA00022475"/>
    </source>
</evidence>
<feature type="modified residue" description="4-aspartylphosphate" evidence="15">
    <location>
        <position position="784"/>
    </location>
</feature>
<evidence type="ECO:0000256" key="14">
    <source>
        <dbReference type="PROSITE-ProRule" id="PRU00110"/>
    </source>
</evidence>
<dbReference type="InterPro" id="IPR036890">
    <property type="entry name" value="HATPase_C_sf"/>
</dbReference>
<evidence type="ECO:0000256" key="16">
    <source>
        <dbReference type="SAM" id="Coils"/>
    </source>
</evidence>
<evidence type="ECO:0000256" key="12">
    <source>
        <dbReference type="ARBA" id="ARBA00023012"/>
    </source>
</evidence>
<dbReference type="InterPro" id="IPR011006">
    <property type="entry name" value="CheY-like_superfamily"/>
</dbReference>
<keyword evidence="11" id="KW-1133">Transmembrane helix</keyword>
<dbReference type="SUPFAM" id="SSF55874">
    <property type="entry name" value="ATPase domain of HSP90 chaperone/DNA topoisomerase II/histidine kinase"/>
    <property type="match status" value="1"/>
</dbReference>
<dbReference type="GO" id="GO:0000155">
    <property type="term" value="F:phosphorelay sensor kinase activity"/>
    <property type="evidence" value="ECO:0007669"/>
    <property type="project" value="InterPro"/>
</dbReference>
<dbReference type="PRINTS" id="PR00344">
    <property type="entry name" value="BCTRLSENSOR"/>
</dbReference>
<keyword evidence="4" id="KW-1003">Cell membrane</keyword>
<dbReference type="InterPro" id="IPR004358">
    <property type="entry name" value="Sig_transdc_His_kin-like_C"/>
</dbReference>
<keyword evidence="12" id="KW-0902">Two-component regulatory system</keyword>
<dbReference type="AlphaFoldDB" id="A0A222GA69"/>
<dbReference type="CDD" id="cd00082">
    <property type="entry name" value="HisKA"/>
    <property type="match status" value="1"/>
</dbReference>
<reference evidence="20 21" key="1">
    <citation type="submission" date="2017-08" db="EMBL/GenBank/DDBJ databases">
        <title>Complete genome of Colwellia sp. NB097-1, a psychrophile bacterium ioslated from Bering Sea.</title>
        <authorList>
            <person name="Chen X."/>
        </authorList>
    </citation>
    <scope>NUCLEOTIDE SEQUENCE [LARGE SCALE GENOMIC DNA]</scope>
    <source>
        <strain evidence="20 21">NB097-1</strain>
    </source>
</reference>
<evidence type="ECO:0000256" key="3">
    <source>
        <dbReference type="ARBA" id="ARBA00012438"/>
    </source>
</evidence>
<feature type="domain" description="HPt" evidence="19">
    <location>
        <begin position="863"/>
        <end position="951"/>
    </location>
</feature>
<name>A0A222GA69_9GAMM</name>
<dbReference type="PROSITE" id="PS50109">
    <property type="entry name" value="HIS_KIN"/>
    <property type="match status" value="1"/>
</dbReference>
<organism evidence="20 21">
    <name type="scientific">Cognaticolwellia beringensis</name>
    <dbReference type="NCBI Taxonomy" id="1967665"/>
    <lineage>
        <taxon>Bacteria</taxon>
        <taxon>Pseudomonadati</taxon>
        <taxon>Pseudomonadota</taxon>
        <taxon>Gammaproteobacteria</taxon>
        <taxon>Alteromonadales</taxon>
        <taxon>Colwelliaceae</taxon>
        <taxon>Cognaticolwellia</taxon>
    </lineage>
</organism>
<dbReference type="GO" id="GO:0005886">
    <property type="term" value="C:plasma membrane"/>
    <property type="evidence" value="ECO:0007669"/>
    <property type="project" value="UniProtKB-SubCell"/>
</dbReference>
<evidence type="ECO:0000256" key="10">
    <source>
        <dbReference type="ARBA" id="ARBA00022840"/>
    </source>
</evidence>
<dbReference type="EMBL" id="CP020465">
    <property type="protein sequence ID" value="ASP48798.1"/>
    <property type="molecule type" value="Genomic_DNA"/>
</dbReference>
<evidence type="ECO:0000259" key="18">
    <source>
        <dbReference type="PROSITE" id="PS50110"/>
    </source>
</evidence>
<dbReference type="InterPro" id="IPR005467">
    <property type="entry name" value="His_kinase_dom"/>
</dbReference>
<sequence>MADPKRTLLFYLLFLFTIFTSFTVQSQNQKSTQSLDKNLTEQLSIIEAMKAQKQALDLITSLSADNTLSSQDKLSVLASQSRIHHNLGQLDHAINVAQKEQRLANQFKFKRLEADAYKRVGVYAYYKGKGDLALYSYQQALKYYLTLEEPIAQANLYNNIALVYAGTSEFEKALLSYQQAELRYQEFGSETDKIDVKFNIAGFHLELKRYDLAIAMYHEVIERRMKISDHSGLVMAYGDIGTSYKYEGDYEKAEHYMKLSLDSARKNKDDYYVASVSHNLAELYNDIQKPDLAIIYAKEGIRLSIEQGHDNAYSGSLYSLAKAYFYQGKYDLALRHVEESNDIAEQRKNKDQIQYNLSLLALIYAAQHQNFEAIASQNDFLRAKFELDNNELNSKLALFDSEQLKQQVEQLKQQQRLQELEIERSSQTRVIIVIVVVATLLIGFLIARREIERRSKNALETKVKQRTTELEYLMQELQKANKIKSQFLANMSHEIRTPLTTVIGQAEAIISGDVEEEFIGKEVKIIHGNSLHLLELTNNILDLSKIEANKIELEIQTQNLHDILQELANMFSLQARSKSLTFEIIHSLPKPFLIEIDGFRVKQILINLCSNAIKFTQKGQVELNISQHKNILLFKITDSGIGMSSSQLQNLFESFTQGDSSINRRFGGTGLGLCLSGQLAKIMGGKIEVESELNQGSVFAFSLPCQASMSELCSESRISATELSASEEQQPLQGTILLADDHNDNRRLIARLLTSLGLEVITARNGYEALALFKQHQPALILMDIQMPEMDGVEAYDILRQTGCKVPIIALTANAMSHEISHYLSLGFNEHLSKPIERNIFIPTIAKYYNGSVSQAVANESFNNVDMSDLVQEFKSNLVLEQQDLVLHINNDDFDKLAKLSHRIAGAAQMFGFADLSKYALGLEMAIKNNHSASIHEHTQKLLNEIDQVLW</sequence>
<evidence type="ECO:0000256" key="8">
    <source>
        <dbReference type="ARBA" id="ARBA00022692"/>
    </source>
</evidence>
<proteinExistence type="predicted"/>
<dbReference type="Proteomes" id="UP000202259">
    <property type="component" value="Chromosome"/>
</dbReference>
<dbReference type="InterPro" id="IPR019734">
    <property type="entry name" value="TPR_rpt"/>
</dbReference>
<evidence type="ECO:0000256" key="11">
    <source>
        <dbReference type="ARBA" id="ARBA00022989"/>
    </source>
</evidence>
<dbReference type="Gene3D" id="1.25.40.10">
    <property type="entry name" value="Tetratricopeptide repeat domain"/>
    <property type="match status" value="2"/>
</dbReference>
<dbReference type="Gene3D" id="1.10.287.130">
    <property type="match status" value="1"/>
</dbReference>
<evidence type="ECO:0000259" key="19">
    <source>
        <dbReference type="PROSITE" id="PS50894"/>
    </source>
</evidence>
<dbReference type="CDD" id="cd16922">
    <property type="entry name" value="HATPase_EvgS-ArcB-TorS-like"/>
    <property type="match status" value="1"/>
</dbReference>
<evidence type="ECO:0000256" key="7">
    <source>
        <dbReference type="ARBA" id="ARBA00022679"/>
    </source>
</evidence>
<dbReference type="KEGG" id="cber:B5D82_14100"/>
<protein>
    <recommendedName>
        <fullName evidence="3">histidine kinase</fullName>
        <ecNumber evidence="3">2.7.13.3</ecNumber>
    </recommendedName>
</protein>
<dbReference type="PANTHER" id="PTHR43047">
    <property type="entry name" value="TWO-COMPONENT HISTIDINE PROTEIN KINASE"/>
    <property type="match status" value="1"/>
</dbReference>
<keyword evidence="10" id="KW-0067">ATP-binding</keyword>
<dbReference type="PANTHER" id="PTHR43047:SF72">
    <property type="entry name" value="OSMOSENSING HISTIDINE PROTEIN KINASE SLN1"/>
    <property type="match status" value="1"/>
</dbReference>
<dbReference type="InterPro" id="IPR011990">
    <property type="entry name" value="TPR-like_helical_dom_sf"/>
</dbReference>
<feature type="domain" description="Response regulatory" evidence="18">
    <location>
        <begin position="735"/>
        <end position="849"/>
    </location>
</feature>
<dbReference type="Pfam" id="PF01627">
    <property type="entry name" value="Hpt"/>
    <property type="match status" value="1"/>
</dbReference>
<accession>A0A222GA69</accession>
<keyword evidence="5" id="KW-0997">Cell inner membrane</keyword>
<dbReference type="OrthoDB" id="9810730at2"/>
<dbReference type="RefSeq" id="WP_081152402.1">
    <property type="nucleotide sequence ID" value="NZ_CP020465.1"/>
</dbReference>
<comment type="catalytic activity">
    <reaction evidence="1">
        <text>ATP + protein L-histidine = ADP + protein N-phospho-L-histidine.</text>
        <dbReference type="EC" id="2.7.13.3"/>
    </reaction>
</comment>
<dbReference type="PROSITE" id="PS50110">
    <property type="entry name" value="RESPONSE_REGULATORY"/>
    <property type="match status" value="1"/>
</dbReference>
<evidence type="ECO:0000313" key="21">
    <source>
        <dbReference type="Proteomes" id="UP000202259"/>
    </source>
</evidence>
<keyword evidence="6 15" id="KW-0597">Phosphoprotein</keyword>
<dbReference type="PROSITE" id="PS50894">
    <property type="entry name" value="HPT"/>
    <property type="match status" value="1"/>
</dbReference>
<dbReference type="InterPro" id="IPR003661">
    <property type="entry name" value="HisK_dim/P_dom"/>
</dbReference>
<evidence type="ECO:0000256" key="1">
    <source>
        <dbReference type="ARBA" id="ARBA00000085"/>
    </source>
</evidence>
<dbReference type="Pfam" id="PF02518">
    <property type="entry name" value="HATPase_c"/>
    <property type="match status" value="1"/>
</dbReference>
<dbReference type="Gene3D" id="1.20.120.160">
    <property type="entry name" value="HPT domain"/>
    <property type="match status" value="1"/>
</dbReference>
<dbReference type="InterPro" id="IPR036641">
    <property type="entry name" value="HPT_dom_sf"/>
</dbReference>
<evidence type="ECO:0000256" key="9">
    <source>
        <dbReference type="ARBA" id="ARBA00022777"/>
    </source>
</evidence>
<dbReference type="InterPro" id="IPR001789">
    <property type="entry name" value="Sig_transdc_resp-reg_receiver"/>
</dbReference>
<dbReference type="GO" id="GO:0009927">
    <property type="term" value="F:histidine phosphotransfer kinase activity"/>
    <property type="evidence" value="ECO:0007669"/>
    <property type="project" value="TreeGrafter"/>
</dbReference>
<evidence type="ECO:0000313" key="20">
    <source>
        <dbReference type="EMBL" id="ASP48798.1"/>
    </source>
</evidence>
<keyword evidence="8" id="KW-0812">Transmembrane</keyword>
<dbReference type="SMART" id="SM00028">
    <property type="entry name" value="TPR"/>
    <property type="match status" value="6"/>
</dbReference>
<feature type="modified residue" description="Phosphohistidine" evidence="14">
    <location>
        <position position="902"/>
    </location>
</feature>
<dbReference type="SMART" id="SM00388">
    <property type="entry name" value="HisKA"/>
    <property type="match status" value="1"/>
</dbReference>
<dbReference type="SMART" id="SM00387">
    <property type="entry name" value="HATPase_c"/>
    <property type="match status" value="1"/>
</dbReference>
<dbReference type="SUPFAM" id="SSF52172">
    <property type="entry name" value="CheY-like"/>
    <property type="match status" value="1"/>
</dbReference>
<feature type="domain" description="Histidine kinase" evidence="17">
    <location>
        <begin position="490"/>
        <end position="707"/>
    </location>
</feature>
<keyword evidence="7" id="KW-0808">Transferase</keyword>
<dbReference type="Gene3D" id="3.40.50.2300">
    <property type="match status" value="1"/>
</dbReference>
<dbReference type="InterPro" id="IPR003594">
    <property type="entry name" value="HATPase_dom"/>
</dbReference>
<keyword evidence="16" id="KW-0175">Coiled coil</keyword>
<feature type="coiled-coil region" evidence="16">
    <location>
        <begin position="401"/>
        <end position="428"/>
    </location>
</feature>
<evidence type="ECO:0000256" key="2">
    <source>
        <dbReference type="ARBA" id="ARBA00004429"/>
    </source>
</evidence>
<dbReference type="SMART" id="SM00448">
    <property type="entry name" value="REC"/>
    <property type="match status" value="1"/>
</dbReference>
<evidence type="ECO:0000256" key="6">
    <source>
        <dbReference type="ARBA" id="ARBA00022553"/>
    </source>
</evidence>
<dbReference type="EC" id="2.7.13.3" evidence="3"/>
<dbReference type="Gene3D" id="3.30.565.10">
    <property type="entry name" value="Histidine kinase-like ATPase, C-terminal domain"/>
    <property type="match status" value="1"/>
</dbReference>
<dbReference type="Pfam" id="PF13424">
    <property type="entry name" value="TPR_12"/>
    <property type="match status" value="1"/>
</dbReference>
<dbReference type="CDD" id="cd17546">
    <property type="entry name" value="REC_hyHK_CKI1_RcsC-like"/>
    <property type="match status" value="1"/>
</dbReference>
<dbReference type="SUPFAM" id="SSF48452">
    <property type="entry name" value="TPR-like"/>
    <property type="match status" value="2"/>
</dbReference>
<evidence type="ECO:0000256" key="15">
    <source>
        <dbReference type="PROSITE-ProRule" id="PRU00169"/>
    </source>
</evidence>
<dbReference type="FunFam" id="3.30.565.10:FF:000010">
    <property type="entry name" value="Sensor histidine kinase RcsC"/>
    <property type="match status" value="1"/>
</dbReference>
<dbReference type="SUPFAM" id="SSF47226">
    <property type="entry name" value="Histidine-containing phosphotransfer domain, HPT domain"/>
    <property type="match status" value="1"/>
</dbReference>
<evidence type="ECO:0000259" key="17">
    <source>
        <dbReference type="PROSITE" id="PS50109"/>
    </source>
</evidence>
<dbReference type="SUPFAM" id="SSF47384">
    <property type="entry name" value="Homodimeric domain of signal transducing histidine kinase"/>
    <property type="match status" value="1"/>
</dbReference>
<evidence type="ECO:0000256" key="5">
    <source>
        <dbReference type="ARBA" id="ARBA00022519"/>
    </source>
</evidence>
<keyword evidence="10" id="KW-0547">Nucleotide-binding</keyword>
<dbReference type="CDD" id="cd00088">
    <property type="entry name" value="HPT"/>
    <property type="match status" value="1"/>
</dbReference>
<keyword evidence="9" id="KW-0418">Kinase</keyword>